<evidence type="ECO:0000313" key="3">
    <source>
        <dbReference type="EMBL" id="GGN28824.1"/>
    </source>
</evidence>
<accession>A0ABQ2IS54</accession>
<evidence type="ECO:0000313" key="4">
    <source>
        <dbReference type="Proteomes" id="UP000597656"/>
    </source>
</evidence>
<keyword evidence="1" id="KW-0808">Transferase</keyword>
<dbReference type="InterPro" id="IPR036890">
    <property type="entry name" value="HATPase_C_sf"/>
</dbReference>
<keyword evidence="1" id="KW-0723">Serine/threonine-protein kinase</keyword>
<name>A0ABQ2IS54_9PSEU</name>
<keyword evidence="1" id="KW-0418">Kinase</keyword>
<comment type="caution">
    <text evidence="3">The sequence shown here is derived from an EMBL/GenBank/DDBJ whole genome shotgun (WGS) entry which is preliminary data.</text>
</comment>
<keyword evidence="4" id="KW-1185">Reference proteome</keyword>
<dbReference type="Proteomes" id="UP000597656">
    <property type="component" value="Unassembled WGS sequence"/>
</dbReference>
<dbReference type="InterPro" id="IPR050267">
    <property type="entry name" value="Anti-sigma-factor_SerPK"/>
</dbReference>
<dbReference type="Pfam" id="PF13581">
    <property type="entry name" value="HATPase_c_2"/>
    <property type="match status" value="1"/>
</dbReference>
<dbReference type="Gene3D" id="3.30.565.10">
    <property type="entry name" value="Histidine kinase-like ATPase, C-terminal domain"/>
    <property type="match status" value="1"/>
</dbReference>
<organism evidence="3 4">
    <name type="scientific">Lentzea pudingi</name>
    <dbReference type="NCBI Taxonomy" id="1789439"/>
    <lineage>
        <taxon>Bacteria</taxon>
        <taxon>Bacillati</taxon>
        <taxon>Actinomycetota</taxon>
        <taxon>Actinomycetes</taxon>
        <taxon>Pseudonocardiales</taxon>
        <taxon>Pseudonocardiaceae</taxon>
        <taxon>Lentzea</taxon>
    </lineage>
</organism>
<dbReference type="EMBL" id="BMNC01000029">
    <property type="protein sequence ID" value="GGN28824.1"/>
    <property type="molecule type" value="Genomic_DNA"/>
</dbReference>
<reference evidence="4" key="1">
    <citation type="journal article" date="2019" name="Int. J. Syst. Evol. Microbiol.">
        <title>The Global Catalogue of Microorganisms (GCM) 10K type strain sequencing project: providing services to taxonomists for standard genome sequencing and annotation.</title>
        <authorList>
            <consortium name="The Broad Institute Genomics Platform"/>
            <consortium name="The Broad Institute Genome Sequencing Center for Infectious Disease"/>
            <person name="Wu L."/>
            <person name="Ma J."/>
        </authorList>
    </citation>
    <scope>NUCLEOTIDE SEQUENCE [LARGE SCALE GENOMIC DNA]</scope>
    <source>
        <strain evidence="4">CGMCC 4.7319</strain>
    </source>
</reference>
<dbReference type="InterPro" id="IPR003594">
    <property type="entry name" value="HATPase_dom"/>
</dbReference>
<dbReference type="PANTHER" id="PTHR35526:SF3">
    <property type="entry name" value="ANTI-SIGMA-F FACTOR RSBW"/>
    <property type="match status" value="1"/>
</dbReference>
<dbReference type="PANTHER" id="PTHR35526">
    <property type="entry name" value="ANTI-SIGMA-F FACTOR RSBW-RELATED"/>
    <property type="match status" value="1"/>
</dbReference>
<dbReference type="RefSeq" id="WP_189160560.1">
    <property type="nucleotide sequence ID" value="NZ_BMNC01000029.1"/>
</dbReference>
<gene>
    <name evidence="3" type="ORF">GCM10011609_85360</name>
</gene>
<evidence type="ECO:0000256" key="1">
    <source>
        <dbReference type="ARBA" id="ARBA00022527"/>
    </source>
</evidence>
<dbReference type="SUPFAM" id="SSF55874">
    <property type="entry name" value="ATPase domain of HSP90 chaperone/DNA topoisomerase II/histidine kinase"/>
    <property type="match status" value="1"/>
</dbReference>
<proteinExistence type="predicted"/>
<evidence type="ECO:0000259" key="2">
    <source>
        <dbReference type="Pfam" id="PF13581"/>
    </source>
</evidence>
<sequence length="130" mass="14054">MGQPVNGDVQLSLELDEGTPALRAIRAWIADVLVGEDEDLVQDAALVATELVSNAYDHAAGPRTVRLECKPHVRITVEDGSPERMPVMGRSRLGEDRGRGMILVQSIGRSWGVERRAGAKAVWVELACPA</sequence>
<feature type="domain" description="Histidine kinase/HSP90-like ATPase" evidence="2">
    <location>
        <begin position="21"/>
        <end position="123"/>
    </location>
</feature>
<dbReference type="CDD" id="cd16936">
    <property type="entry name" value="HATPase_RsbW-like"/>
    <property type="match status" value="1"/>
</dbReference>
<protein>
    <submittedName>
        <fullName evidence="3">ATPase</fullName>
    </submittedName>
</protein>